<dbReference type="AlphaFoldDB" id="A0A1G5C0X5"/>
<organism evidence="1 2">
    <name type="scientific">Butyrivibrio hungatei</name>
    <dbReference type="NCBI Taxonomy" id="185008"/>
    <lineage>
        <taxon>Bacteria</taxon>
        <taxon>Bacillati</taxon>
        <taxon>Bacillota</taxon>
        <taxon>Clostridia</taxon>
        <taxon>Lachnospirales</taxon>
        <taxon>Lachnospiraceae</taxon>
        <taxon>Butyrivibrio</taxon>
    </lineage>
</organism>
<keyword evidence="2" id="KW-1185">Reference proteome</keyword>
<evidence type="ECO:0000313" key="1">
    <source>
        <dbReference type="EMBL" id="SCX95944.1"/>
    </source>
</evidence>
<dbReference type="Proteomes" id="UP000183047">
    <property type="component" value="Unassembled WGS sequence"/>
</dbReference>
<proteinExistence type="predicted"/>
<protein>
    <submittedName>
        <fullName evidence="1">Uncharacterized protein</fullName>
    </submittedName>
</protein>
<gene>
    <name evidence="1" type="ORF">SAMN02910451_00915</name>
</gene>
<evidence type="ECO:0000313" key="2">
    <source>
        <dbReference type="Proteomes" id="UP000183047"/>
    </source>
</evidence>
<dbReference type="RefSeq" id="WP_074461647.1">
    <property type="nucleotide sequence ID" value="NZ_FMUR01000005.1"/>
</dbReference>
<accession>A0A1G5C0X5</accession>
<dbReference type="OrthoDB" id="2005531at2"/>
<name>A0A1G5C0X5_9FIRM</name>
<reference evidence="2" key="1">
    <citation type="submission" date="2016-10" db="EMBL/GenBank/DDBJ databases">
        <authorList>
            <person name="Varghese N."/>
            <person name="Submissions S."/>
        </authorList>
    </citation>
    <scope>NUCLEOTIDE SEQUENCE [LARGE SCALE GENOMIC DNA]</scope>
    <source>
        <strain evidence="2">XBD2006</strain>
    </source>
</reference>
<sequence length="464" mass="48852">MEGMDTQDILGEQDLSNANIDDLLAAMKAEESSAGFLREDVGTATDVGNAAAIDDAPIDVLNAIADAAPGSQDILDTDAAIAEALEGIAADLQAEEKPVETLGEGESIDIEPIEELLDTEESADAAVDESKEAEPAVDVDAMLAAMAEAEKATDVDAMLASMTEAEASDNAESEEASLSEEEAAIMDNLEALVAEIPEVDSAAEVPITETTDNSITEAPITEITETMSVEIPIQEATDPMPEFSEVILDEPVIEEDKSEDTEIPDIEEAAPETSASDDAFLGDVVAEEAANVDSGLPDPAEMDALMDAMKETESDINTTENEAITEDIGGDMSADEMKNLDEVLNAEVDALTEAVVEEAAASSSDISMADAVSGDVSQIESFLDGNGYEYTAVKNGAETIFILKTSENNALAITYADGEFQSLEPGFSKDNQRGYGDILTAYVEETITSGGLFEIKRHKGNMLV</sequence>
<dbReference type="EMBL" id="FMUR01000005">
    <property type="protein sequence ID" value="SCX95944.1"/>
    <property type="molecule type" value="Genomic_DNA"/>
</dbReference>